<dbReference type="Proteomes" id="UP000011096">
    <property type="component" value="Unassembled WGS sequence"/>
</dbReference>
<dbReference type="EMBL" id="ANPB02000007">
    <property type="protein sequence ID" value="KAF4479099.1"/>
    <property type="molecule type" value="Genomic_DNA"/>
</dbReference>
<dbReference type="GeneID" id="43613893"/>
<dbReference type="RefSeq" id="XP_031890556.1">
    <property type="nucleotide sequence ID" value="XM_032029818.1"/>
</dbReference>
<comment type="caution">
    <text evidence="2">The sequence shown here is derived from an EMBL/GenBank/DDBJ whole genome shotgun (WGS) entry which is preliminary data.</text>
</comment>
<keyword evidence="3" id="KW-1185">Reference proteome</keyword>
<reference evidence="2 3" key="2">
    <citation type="submission" date="2020-04" db="EMBL/GenBank/DDBJ databases">
        <title>Genome sequencing and assembly of multiple isolates from the Colletotrichum gloeosporioides species complex.</title>
        <authorList>
            <person name="Gan P."/>
            <person name="Shirasu K."/>
        </authorList>
    </citation>
    <scope>NUCLEOTIDE SEQUENCE [LARGE SCALE GENOMIC DNA]</scope>
    <source>
        <strain evidence="2 3">Nara gc5</strain>
    </source>
</reference>
<evidence type="ECO:0000313" key="3">
    <source>
        <dbReference type="Proteomes" id="UP000011096"/>
    </source>
</evidence>
<evidence type="ECO:0000256" key="1">
    <source>
        <dbReference type="SAM" id="MobiDB-lite"/>
    </source>
</evidence>
<dbReference type="AlphaFoldDB" id="A0A7J6IQE9"/>
<feature type="region of interest" description="Disordered" evidence="1">
    <location>
        <begin position="1"/>
        <end position="34"/>
    </location>
</feature>
<dbReference type="OrthoDB" id="3513895at2759"/>
<reference evidence="2 3" key="1">
    <citation type="submission" date="2012-08" db="EMBL/GenBank/DDBJ databases">
        <authorList>
            <person name="Gan P.H.P."/>
            <person name="Ikeda K."/>
            <person name="Irieda H."/>
            <person name="Narusaka M."/>
            <person name="O'Connell R.J."/>
            <person name="Narusaka Y."/>
            <person name="Takano Y."/>
            <person name="Kubo Y."/>
            <person name="Shirasu K."/>
        </authorList>
    </citation>
    <scope>NUCLEOTIDE SEQUENCE [LARGE SCALE GENOMIC DNA]</scope>
    <source>
        <strain evidence="2 3">Nara gc5</strain>
    </source>
</reference>
<organism evidence="2 3">
    <name type="scientific">Colletotrichum fructicola (strain Nara gc5)</name>
    <name type="common">Anthracnose fungus</name>
    <name type="synonym">Colletotrichum gloeosporioides (strain Nara gc5)</name>
    <dbReference type="NCBI Taxonomy" id="1213859"/>
    <lineage>
        <taxon>Eukaryota</taxon>
        <taxon>Fungi</taxon>
        <taxon>Dikarya</taxon>
        <taxon>Ascomycota</taxon>
        <taxon>Pezizomycotina</taxon>
        <taxon>Sordariomycetes</taxon>
        <taxon>Hypocreomycetidae</taxon>
        <taxon>Glomerellales</taxon>
        <taxon>Glomerellaceae</taxon>
        <taxon>Colletotrichum</taxon>
        <taxon>Colletotrichum gloeosporioides species complex</taxon>
    </lineage>
</organism>
<name>A0A7J6IQE9_COLFN</name>
<gene>
    <name evidence="2" type="ORF">CGGC5_v012303</name>
</gene>
<accession>A0A7J6IQE9</accession>
<evidence type="ECO:0000313" key="2">
    <source>
        <dbReference type="EMBL" id="KAF4479099.1"/>
    </source>
</evidence>
<protein>
    <submittedName>
        <fullName evidence="2">Uncharacterized protein</fullName>
    </submittedName>
</protein>
<proteinExistence type="predicted"/>
<sequence length="80" mass="8635">MSEQAGKQAGKTPKKVELALPPVYQGSGSYTEARRGTRDVHFAVPGSASRRKPVEVIQVDTTAVPQPFLDPTVLKKSQQS</sequence>
<dbReference type="InParanoid" id="A0A7J6IQE9"/>